<dbReference type="PANTHER" id="PTHR15427">
    <property type="entry name" value="EMILIN ELASTIN MICROFIBRIL INTERFACE-LOCATED PROTEIN ELASTIN MICROFIBRIL INTERFACER"/>
    <property type="match status" value="1"/>
</dbReference>
<proteinExistence type="predicted"/>
<keyword evidence="5" id="KW-1185">Reference proteome</keyword>
<dbReference type="Pfam" id="PF00386">
    <property type="entry name" value="C1q"/>
    <property type="match status" value="1"/>
</dbReference>
<feature type="domain" description="C1q" evidence="4">
    <location>
        <begin position="66"/>
        <end position="199"/>
    </location>
</feature>
<dbReference type="KEGG" id="cvn:111110173"/>
<sequence length="199" mass="22109">MECKMGFVAASLVFVLVSMVVIGCSDADQQKNSSFISIYDSYKKICHKIGWEPKCGKQPIKSAYCRPGKVIAFQAFLTKRLHNVAKNTIIKFERVLVNDGNGYNSTNGKFTAPVDGTYSFSWTYCTNKGSNTYLGGYVDGVLTAHISNYGQSSAWQNTSGHLLVKLKKGNKFWIQSFAYTAQLINEDYTFLSGYKMSGC</sequence>
<dbReference type="InterPro" id="IPR050392">
    <property type="entry name" value="Collagen/C1q_domain"/>
</dbReference>
<evidence type="ECO:0000259" key="4">
    <source>
        <dbReference type="PROSITE" id="PS50871"/>
    </source>
</evidence>
<keyword evidence="2" id="KW-0964">Secreted</keyword>
<accession>A0A8B8BFZ0</accession>
<feature type="chain" id="PRO_5034572674" evidence="3">
    <location>
        <begin position="28"/>
        <end position="199"/>
    </location>
</feature>
<evidence type="ECO:0000256" key="1">
    <source>
        <dbReference type="ARBA" id="ARBA00004613"/>
    </source>
</evidence>
<dbReference type="PANTHER" id="PTHR15427:SF33">
    <property type="entry name" value="COLLAGEN IV NC1 DOMAIN-CONTAINING PROTEIN"/>
    <property type="match status" value="1"/>
</dbReference>
<evidence type="ECO:0000256" key="3">
    <source>
        <dbReference type="SAM" id="SignalP"/>
    </source>
</evidence>
<evidence type="ECO:0000313" key="6">
    <source>
        <dbReference type="RefSeq" id="XP_022302272.1"/>
    </source>
</evidence>
<dbReference type="RefSeq" id="XP_022302272.1">
    <property type="nucleotide sequence ID" value="XM_022446564.1"/>
</dbReference>
<dbReference type="InterPro" id="IPR001073">
    <property type="entry name" value="C1q_dom"/>
</dbReference>
<evidence type="ECO:0000313" key="5">
    <source>
        <dbReference type="Proteomes" id="UP000694844"/>
    </source>
</evidence>
<dbReference type="OrthoDB" id="6116908at2759"/>
<feature type="signal peptide" evidence="3">
    <location>
        <begin position="1"/>
        <end position="27"/>
    </location>
</feature>
<protein>
    <submittedName>
        <fullName evidence="6">Complement C1q tumor necrosis factor-related protein 2-like</fullName>
    </submittedName>
</protein>
<dbReference type="GeneID" id="111110173"/>
<name>A0A8B8BFZ0_CRAVI</name>
<keyword evidence="3" id="KW-0732">Signal</keyword>
<evidence type="ECO:0000256" key="2">
    <source>
        <dbReference type="ARBA" id="ARBA00022525"/>
    </source>
</evidence>
<dbReference type="SMART" id="SM00110">
    <property type="entry name" value="C1Q"/>
    <property type="match status" value="1"/>
</dbReference>
<dbReference type="Proteomes" id="UP000694844">
    <property type="component" value="Chromosome 8"/>
</dbReference>
<dbReference type="AlphaFoldDB" id="A0A8B8BFZ0"/>
<dbReference type="PROSITE" id="PS50871">
    <property type="entry name" value="C1Q"/>
    <property type="match status" value="1"/>
</dbReference>
<dbReference type="SUPFAM" id="SSF49842">
    <property type="entry name" value="TNF-like"/>
    <property type="match status" value="1"/>
</dbReference>
<dbReference type="PRINTS" id="PR00007">
    <property type="entry name" value="COMPLEMNTC1Q"/>
</dbReference>
<dbReference type="Gene3D" id="2.60.120.40">
    <property type="match status" value="1"/>
</dbReference>
<dbReference type="PROSITE" id="PS51257">
    <property type="entry name" value="PROKAR_LIPOPROTEIN"/>
    <property type="match status" value="1"/>
</dbReference>
<dbReference type="InterPro" id="IPR008983">
    <property type="entry name" value="Tumour_necrosis_fac-like_dom"/>
</dbReference>
<comment type="subcellular location">
    <subcellularLocation>
        <location evidence="1">Secreted</location>
    </subcellularLocation>
</comment>
<gene>
    <name evidence="6" type="primary">LOC111110173</name>
</gene>
<organism evidence="5 6">
    <name type="scientific">Crassostrea virginica</name>
    <name type="common">Eastern oyster</name>
    <dbReference type="NCBI Taxonomy" id="6565"/>
    <lineage>
        <taxon>Eukaryota</taxon>
        <taxon>Metazoa</taxon>
        <taxon>Spiralia</taxon>
        <taxon>Lophotrochozoa</taxon>
        <taxon>Mollusca</taxon>
        <taxon>Bivalvia</taxon>
        <taxon>Autobranchia</taxon>
        <taxon>Pteriomorphia</taxon>
        <taxon>Ostreida</taxon>
        <taxon>Ostreoidea</taxon>
        <taxon>Ostreidae</taxon>
        <taxon>Crassostrea</taxon>
    </lineage>
</organism>
<dbReference type="GO" id="GO:0005581">
    <property type="term" value="C:collagen trimer"/>
    <property type="evidence" value="ECO:0007669"/>
    <property type="project" value="UniProtKB-KW"/>
</dbReference>
<reference evidence="6" key="1">
    <citation type="submission" date="2025-08" db="UniProtKB">
        <authorList>
            <consortium name="RefSeq"/>
        </authorList>
    </citation>
    <scope>IDENTIFICATION</scope>
    <source>
        <tissue evidence="6">Whole sample</tissue>
    </source>
</reference>